<sequence length="2402" mass="266204">MSTETEIHSRRDSWPPTQMRLKPTISSKTTPLPPLDDIDDDPLTYFLTPAPLLDIEDDADDALFDFDAGIEDASAPRLFVRSVSPSTLDGLRKPGLRPMSPDSSSEISESNNEDEDDDDEEEEYISFSPNKHGLLSLRDLFINSRPPARPKTPAFNQPASNALLSPTAASSSPKLRGRSRGRGRRGASSRGHSATRRPGQLWREPSPDVWSIEEETEEELMSEIGSSCGARSDTSDDEDAEVEKRKEKKSKPTKKLIAKDRESDFGLDLDPDRFSATAQHVIKLQIAEIMSSPNPASPEEAVEEAVLDPETPEKPTEDNDEKEAPKSAPPAAARGRPRAKSTREPTLLHDFLLGRPSRSRQAAERQRRMSLEAVKAELRHEMKQSQVKRVPPPNGVRDRVKKWQKANAAAMEQTPDDAATEPPDVAFDDEDFQSVTEEDRIRIKLRKKSKPPNNRTKESLPIEEEEVAPEKTPIKTPVKTPEPPPPVVTPKIATPKTPTLKTPIIKTPTTKTPLQKTPIAAKQVNPPPKKRVVSDEHWRKNRKHGAKKTSPAKIPAPTKIPKDFIFRTQANPKVASRVKAWAEMVEIPDPPAPRSHKSSKSVGARPWMDDTDSEFMSDSELTVSNVTSSRVTAQRSAKSTPAHDDGIRVKPVRKKRQSGDGIRVRAMRTNLTDDEGIRVRPMSDISSNAGSTVRSVRLRLKSAPSSRRPSMSSVRKEMKKQMTDTPKSVGAENAEALSKKLSEAIEDGSELSKTTRTNDKSDLSKTAPIEVLEDGPAVDTPTKKRAASSSKSKPRPKSYQPPTTKQKGKETWVPDDDSTIEPSQLDGSDLSSSLLAKSIADIPGDIPWGNSAFTELDLPLRARGGPLRSRPIRPARPAKPERNTSFKNMPKVFKKVMEGANKMIHEINEHPPPRDAVPNKPTSIEKWLNTTVDPFVEEPKAEPPTTPLSEDMTDEPSSPETIKSHHRTSRVEKRKVSSASTSKTETADKAIPSEPLPATPEPVQEPANKKPQPTPSPKPTPAKEPTPEPELPKKTTPKPEPKPEPKSDPEPAREPSPETITELSTDLSTDLSTELPAPSPVSSPEPDSKTKPKRQDTKYPAKTSGLTGLKRTKATRSTPPPQKSGPKHSLFGMLKEAFTGESVNSLPKVKPYQSREERPYDDEPESVYADSRYNDSRYDDSRYEESRYDDYRYEDSRYDDERAYEDSENWTETELSKTEKLRSVRSASPEEERKTPKPQKTPEPPQQIQEQAEEPEQSGDARAALPSTRMAGPRLPPPTRGQYELSTILSEEGSSAVESDLTTDVTQSTLTQSTGFTKGSRRSNSRSNSKNQGSGLKRRLTRHSDLVSVLSLPDDKNVPSAIISNRSRPSMRKARGGANDVTNDDLLKEFAEDESLYLRELKTLVSGVIPVLLQQVVNGDNGNELFGSGGQVTRADALSKSVVNMGVALEKLQMAHRKAPIQDIRRLASWGHGVVPIYHKYLDAWRLGFQDLVVNLAPVAGVLDDEDSLVGAMPRNDAGDIIDAAGERVDVAHLLKRPLLRLKQITKFFKCVDSIIGTNDTYDLLSDFEDLQEKARRRHREETARLTDEDAINTDTTRSRDLRTLGPMDDVYIEPSRQVSAKDFFSLDLAHSNGQRLECQVELVHRDNQRYPEDKGDLLIRENGVKGRSYLLFPPVPIELISARTGDGNFDMVIMIRGTHNDRPWHELLTLTTDNEDQILDWLDILPVSPVPPREPEPSVIDDDEPYSQSRMQDVPVGVRGSSRKYSAQSLRNSHSRRSSAAESPPASPTTPKRSLPARYRPRSASPVTSPPLKSPDLYDLANQYDYQLEERPMTSQSMQPDPLNIRKSDVSSRDDGAPPPPAHRTFSPSPQPTAKSKYSKPPPLEPPTNSRVKRRTSSPLKHEYLPSDQSSISGTSVTEGSYENTEEEDYTESDYSYDTSDDDDIESVDLPETELGVSIRDDARSRDYARDELETLHEEEYPEDEPKRHQLHESILSGPADSLTPSNSASQAGLYGQKMAPEENVQRYSAMISRWSDKGMWKNIAADNLSIIVTPGLIEAYAVHSGAEQGDKPMLALDLTPLVLIRQSTAVDLEIRSSVRSDCHLANSHSGGNFRFRCYNGPDCYNLYMSVHHSRLNNQKFIQLENEARFSSFGEHKPPVANDDTSSRRRSWFSRKNSYRGSVRAPTQSYDGASTTPSSTLSASSFLKRLTGRGLPFSLARSSVKRNSRYGGSNTPGSSSYGGNTPRSPSISVENSGRGPSSFGTEDLKIRLHLLVAAAKWEDFGNCKLSIRRPPPGWHQALRADHGLEKRVTVTTIPRKDSEKPKILLDAVLGSGCFTAMGSRGIVCGVWEEMKDSNGVVGVVPATGPTGGNVKKWCFQCASVAEASWVLRLVHQEVMTI</sequence>
<feature type="compositionally biased region" description="Acidic residues" evidence="1">
    <location>
        <begin position="111"/>
        <end position="124"/>
    </location>
</feature>
<feature type="compositionally biased region" description="Polar residues" evidence="1">
    <location>
        <begin position="1867"/>
        <end position="1877"/>
    </location>
</feature>
<feature type="compositionally biased region" description="Polar residues" evidence="1">
    <location>
        <begin position="2175"/>
        <end position="2193"/>
    </location>
</feature>
<dbReference type="OMA" id="FMIQMKS"/>
<feature type="region of interest" description="Disordered" evidence="1">
    <location>
        <begin position="2227"/>
        <end position="2263"/>
    </location>
</feature>
<dbReference type="InterPro" id="IPR056416">
    <property type="entry name" value="DH_2_fung"/>
</dbReference>
<dbReference type="InterPro" id="IPR056222">
    <property type="entry name" value="PH_23"/>
</dbReference>
<feature type="region of interest" description="Disordered" evidence="1">
    <location>
        <begin position="1727"/>
        <end position="1818"/>
    </location>
</feature>
<feature type="compositionally biased region" description="Polar residues" evidence="1">
    <location>
        <begin position="684"/>
        <end position="694"/>
    </location>
</feature>
<feature type="compositionally biased region" description="Basic and acidic residues" evidence="1">
    <location>
        <begin position="361"/>
        <end position="383"/>
    </location>
</feature>
<protein>
    <recommendedName>
        <fullName evidence="7">DH domain-containing protein</fullName>
    </recommendedName>
</protein>
<name>A0A1B8B5E0_FUSPO</name>
<feature type="compositionally biased region" description="Polar residues" evidence="1">
    <location>
        <begin position="1284"/>
        <end position="1317"/>
    </location>
</feature>
<feature type="compositionally biased region" description="Polar residues" evidence="1">
    <location>
        <begin position="2231"/>
        <end position="2263"/>
    </location>
</feature>
<feature type="region of interest" description="Disordered" evidence="1">
    <location>
        <begin position="291"/>
        <end position="567"/>
    </location>
</feature>
<comment type="caution">
    <text evidence="5">The sequence shown here is derived from an EMBL/GenBank/DDBJ whole genome shotgun (WGS) entry which is preliminary data.</text>
</comment>
<feature type="region of interest" description="Disordered" evidence="1">
    <location>
        <begin position="588"/>
        <end position="830"/>
    </location>
</feature>
<feature type="compositionally biased region" description="Basic residues" evidence="1">
    <location>
        <begin position="175"/>
        <end position="187"/>
    </location>
</feature>
<dbReference type="STRING" id="36050.A0A1B8B5E0"/>
<feature type="compositionally biased region" description="Low complexity" evidence="1">
    <location>
        <begin position="489"/>
        <end position="519"/>
    </location>
</feature>
<dbReference type="Pfam" id="PF24340">
    <property type="entry name" value="DH_2"/>
    <property type="match status" value="1"/>
</dbReference>
<feature type="region of interest" description="Disordered" evidence="1">
    <location>
        <begin position="906"/>
        <end position="1342"/>
    </location>
</feature>
<feature type="compositionally biased region" description="Low complexity" evidence="1">
    <location>
        <begin position="702"/>
        <end position="713"/>
    </location>
</feature>
<evidence type="ECO:0000259" key="2">
    <source>
        <dbReference type="Pfam" id="PF24340"/>
    </source>
</evidence>
<evidence type="ECO:0000259" key="4">
    <source>
        <dbReference type="Pfam" id="PF24345"/>
    </source>
</evidence>
<dbReference type="Pfam" id="PF24344">
    <property type="entry name" value="PH_23"/>
    <property type="match status" value="1"/>
</dbReference>
<feature type="compositionally biased region" description="Polar residues" evidence="1">
    <location>
        <begin position="618"/>
        <end position="639"/>
    </location>
</feature>
<feature type="compositionally biased region" description="Acidic residues" evidence="1">
    <location>
        <begin position="1940"/>
        <end position="1953"/>
    </location>
</feature>
<dbReference type="InterPro" id="IPR056223">
    <property type="entry name" value="PH_24"/>
</dbReference>
<feature type="domain" description="PH" evidence="4">
    <location>
        <begin position="2020"/>
        <end position="2151"/>
    </location>
</feature>
<evidence type="ECO:0000313" key="6">
    <source>
        <dbReference type="Proteomes" id="UP000091967"/>
    </source>
</evidence>
<dbReference type="EMBL" id="LYXU01000001">
    <property type="protein sequence ID" value="OBS27926.1"/>
    <property type="molecule type" value="Genomic_DNA"/>
</dbReference>
<reference evidence="5 6" key="1">
    <citation type="submission" date="2016-06" db="EMBL/GenBank/DDBJ databases">
        <title>Living apart together: crosstalk between the core and supernumerary genomes in a fungal plant pathogen.</title>
        <authorList>
            <person name="Vanheule A."/>
            <person name="Audenaert K."/>
            <person name="Warris S."/>
            <person name="Van De Geest H."/>
            <person name="Schijlen E."/>
            <person name="Hofte M."/>
            <person name="De Saeger S."/>
            <person name="Haesaert G."/>
            <person name="Waalwijk C."/>
            <person name="Van Der Lee T."/>
        </authorList>
    </citation>
    <scope>NUCLEOTIDE SEQUENCE [LARGE SCALE GENOMIC DNA]</scope>
    <source>
        <strain evidence="5 6">2516</strain>
    </source>
</reference>
<feature type="region of interest" description="Disordered" evidence="1">
    <location>
        <begin position="2154"/>
        <end position="2201"/>
    </location>
</feature>
<feature type="domain" description="DBL homology" evidence="2">
    <location>
        <begin position="1379"/>
        <end position="1579"/>
    </location>
</feature>
<evidence type="ECO:0000256" key="1">
    <source>
        <dbReference type="SAM" id="MobiDB-lite"/>
    </source>
</evidence>
<evidence type="ECO:0000259" key="3">
    <source>
        <dbReference type="Pfam" id="PF24344"/>
    </source>
</evidence>
<feature type="compositionally biased region" description="Low complexity" evidence="1">
    <location>
        <begin position="158"/>
        <end position="174"/>
    </location>
</feature>
<feature type="region of interest" description="Disordered" evidence="1">
    <location>
        <begin position="85"/>
        <end position="130"/>
    </location>
</feature>
<feature type="compositionally biased region" description="Basic and acidic residues" evidence="1">
    <location>
        <begin position="1086"/>
        <end position="1099"/>
    </location>
</feature>
<feature type="compositionally biased region" description="Polar residues" evidence="1">
    <location>
        <begin position="1058"/>
        <end position="1072"/>
    </location>
</feature>
<accession>A0A1B8B5E0</accession>
<organism evidence="5 6">
    <name type="scientific">Fusarium poae</name>
    <dbReference type="NCBI Taxonomy" id="36050"/>
    <lineage>
        <taxon>Eukaryota</taxon>
        <taxon>Fungi</taxon>
        <taxon>Dikarya</taxon>
        <taxon>Ascomycota</taxon>
        <taxon>Pezizomycotina</taxon>
        <taxon>Sordariomycetes</taxon>
        <taxon>Hypocreomycetidae</taxon>
        <taxon>Hypocreales</taxon>
        <taxon>Nectriaceae</taxon>
        <taxon>Fusarium</taxon>
    </lineage>
</organism>
<feature type="compositionally biased region" description="Low complexity" evidence="1">
    <location>
        <begin position="1325"/>
        <end position="1335"/>
    </location>
</feature>
<feature type="compositionally biased region" description="Acidic residues" evidence="1">
    <location>
        <begin position="211"/>
        <end position="221"/>
    </location>
</feature>
<feature type="compositionally biased region" description="Basic and acidic residues" evidence="1">
    <location>
        <begin position="1172"/>
        <end position="1205"/>
    </location>
</feature>
<evidence type="ECO:0008006" key="7">
    <source>
        <dbReference type="Google" id="ProtNLM"/>
    </source>
</evidence>
<feature type="compositionally biased region" description="Basic residues" evidence="1">
    <location>
        <begin position="246"/>
        <end position="256"/>
    </location>
</feature>
<feature type="compositionally biased region" description="Pro residues" evidence="1">
    <location>
        <begin position="1012"/>
        <end position="1024"/>
    </location>
</feature>
<feature type="compositionally biased region" description="Basic and acidic residues" evidence="1">
    <location>
        <begin position="1214"/>
        <end position="1235"/>
    </location>
</feature>
<feature type="region of interest" description="Disordered" evidence="1">
    <location>
        <begin position="143"/>
        <end position="270"/>
    </location>
</feature>
<gene>
    <name evidence="5" type="ORF">FPOA_01866</name>
</gene>
<feature type="compositionally biased region" description="Basic and acidic residues" evidence="1">
    <location>
        <begin position="1845"/>
        <end position="1857"/>
    </location>
</feature>
<feature type="region of interest" description="Disordered" evidence="1">
    <location>
        <begin position="1357"/>
        <end position="1377"/>
    </location>
</feature>
<feature type="region of interest" description="Disordered" evidence="1">
    <location>
        <begin position="1"/>
        <end position="38"/>
    </location>
</feature>
<dbReference type="Pfam" id="PF24345">
    <property type="entry name" value="PH_24"/>
    <property type="match status" value="1"/>
</dbReference>
<feature type="region of interest" description="Disordered" evidence="1">
    <location>
        <begin position="1831"/>
        <end position="1964"/>
    </location>
</feature>
<feature type="domain" description="PH" evidence="3">
    <location>
        <begin position="1593"/>
        <end position="1734"/>
    </location>
</feature>
<proteinExistence type="predicted"/>
<feature type="compositionally biased region" description="Basic and acidic residues" evidence="1">
    <location>
        <begin position="311"/>
        <end position="325"/>
    </location>
</feature>
<evidence type="ECO:0000313" key="5">
    <source>
        <dbReference type="EMBL" id="OBS27926.1"/>
    </source>
</evidence>
<dbReference type="Proteomes" id="UP000091967">
    <property type="component" value="Unassembled WGS sequence"/>
</dbReference>
<feature type="region of interest" description="Disordered" evidence="1">
    <location>
        <begin position="862"/>
        <end position="890"/>
    </location>
</feature>
<feature type="compositionally biased region" description="Basic and acidic residues" evidence="1">
    <location>
        <begin position="1030"/>
        <end position="1056"/>
    </location>
</feature>
<feature type="compositionally biased region" description="Polar residues" evidence="1">
    <location>
        <begin position="1908"/>
        <end position="1920"/>
    </location>
</feature>
<keyword evidence="6" id="KW-1185">Reference proteome</keyword>
<feature type="compositionally biased region" description="Basic and acidic residues" evidence="1">
    <location>
        <begin position="1"/>
        <end position="13"/>
    </location>
</feature>